<evidence type="ECO:0000313" key="4">
    <source>
        <dbReference type="Proteomes" id="UP000823960"/>
    </source>
</evidence>
<accession>A0A9D1NPV6</accession>
<organism evidence="3 4">
    <name type="scientific">Candidatus Faeciplasma avium</name>
    <dbReference type="NCBI Taxonomy" id="2840798"/>
    <lineage>
        <taxon>Bacteria</taxon>
        <taxon>Bacillati</taxon>
        <taxon>Bacillota</taxon>
        <taxon>Clostridia</taxon>
        <taxon>Eubacteriales</taxon>
        <taxon>Oscillospiraceae</taxon>
        <taxon>Oscillospiraceae incertae sedis</taxon>
        <taxon>Candidatus Faeciplasma</taxon>
    </lineage>
</organism>
<feature type="compositionally biased region" description="Basic and acidic residues" evidence="1">
    <location>
        <begin position="152"/>
        <end position="168"/>
    </location>
</feature>
<dbReference type="CDD" id="cd05692">
    <property type="entry name" value="S1_RPS1_repeat_hs4"/>
    <property type="match status" value="1"/>
</dbReference>
<reference evidence="3" key="1">
    <citation type="submission" date="2020-10" db="EMBL/GenBank/DDBJ databases">
        <authorList>
            <person name="Gilroy R."/>
        </authorList>
    </citation>
    <scope>NUCLEOTIDE SEQUENCE</scope>
    <source>
        <strain evidence="3">1370</strain>
    </source>
</reference>
<feature type="domain" description="S1 motif" evidence="2">
    <location>
        <begin position="6"/>
        <end position="74"/>
    </location>
</feature>
<proteinExistence type="predicted"/>
<reference evidence="3" key="2">
    <citation type="journal article" date="2021" name="PeerJ">
        <title>Extensive microbial diversity within the chicken gut microbiome revealed by metagenomics and culture.</title>
        <authorList>
            <person name="Gilroy R."/>
            <person name="Ravi A."/>
            <person name="Getino M."/>
            <person name="Pursley I."/>
            <person name="Horton D.L."/>
            <person name="Alikhan N.F."/>
            <person name="Baker D."/>
            <person name="Gharbi K."/>
            <person name="Hall N."/>
            <person name="Watson M."/>
            <person name="Adriaenssens E.M."/>
            <person name="Foster-Nyarko E."/>
            <person name="Jarju S."/>
            <person name="Secka A."/>
            <person name="Antonio M."/>
            <person name="Oren A."/>
            <person name="Chaudhuri R.R."/>
            <person name="La Ragione R."/>
            <person name="Hildebrand F."/>
            <person name="Pallen M.J."/>
        </authorList>
    </citation>
    <scope>NUCLEOTIDE SEQUENCE</scope>
    <source>
        <strain evidence="3">1370</strain>
    </source>
</reference>
<evidence type="ECO:0000313" key="3">
    <source>
        <dbReference type="EMBL" id="HIV10592.1"/>
    </source>
</evidence>
<dbReference type="Pfam" id="PF00575">
    <property type="entry name" value="S1"/>
    <property type="match status" value="1"/>
</dbReference>
<dbReference type="AlphaFoldDB" id="A0A9D1NPV6"/>
<gene>
    <name evidence="3" type="ORF">IAD28_02715</name>
</gene>
<name>A0A9D1NPV6_9FIRM</name>
<feature type="region of interest" description="Disordered" evidence="1">
    <location>
        <begin position="152"/>
        <end position="174"/>
    </location>
</feature>
<dbReference type="EMBL" id="DVOL01000036">
    <property type="protein sequence ID" value="HIV10592.1"/>
    <property type="molecule type" value="Genomic_DNA"/>
</dbReference>
<evidence type="ECO:0000259" key="2">
    <source>
        <dbReference type="PROSITE" id="PS50126"/>
    </source>
</evidence>
<dbReference type="InterPro" id="IPR012340">
    <property type="entry name" value="NA-bd_OB-fold"/>
</dbReference>
<dbReference type="FunFam" id="2.40.50.140:FF:000051">
    <property type="entry name" value="RNA-binding transcriptional accessory protein"/>
    <property type="match status" value="1"/>
</dbReference>
<dbReference type="GO" id="GO:0006412">
    <property type="term" value="P:translation"/>
    <property type="evidence" value="ECO:0007669"/>
    <property type="project" value="TreeGrafter"/>
</dbReference>
<dbReference type="SMART" id="SM00316">
    <property type="entry name" value="S1"/>
    <property type="match status" value="1"/>
</dbReference>
<evidence type="ECO:0000256" key="1">
    <source>
        <dbReference type="SAM" id="MobiDB-lite"/>
    </source>
</evidence>
<dbReference type="PANTHER" id="PTHR10724">
    <property type="entry name" value="30S RIBOSOMAL PROTEIN S1"/>
    <property type="match status" value="1"/>
</dbReference>
<dbReference type="InterPro" id="IPR050437">
    <property type="entry name" value="Ribos_protein_bS1-like"/>
</dbReference>
<dbReference type="Gene3D" id="2.40.50.140">
    <property type="entry name" value="Nucleic acid-binding proteins"/>
    <property type="match status" value="1"/>
</dbReference>
<dbReference type="SUPFAM" id="SSF50249">
    <property type="entry name" value="Nucleic acid-binding proteins"/>
    <property type="match status" value="1"/>
</dbReference>
<dbReference type="InterPro" id="IPR003029">
    <property type="entry name" value="S1_domain"/>
</dbReference>
<dbReference type="PROSITE" id="PS50126">
    <property type="entry name" value="S1"/>
    <property type="match status" value="1"/>
</dbReference>
<comment type="caution">
    <text evidence="3">The sequence shown here is derived from an EMBL/GenBank/DDBJ whole genome shotgun (WGS) entry which is preliminary data.</text>
</comment>
<dbReference type="GO" id="GO:0005737">
    <property type="term" value="C:cytoplasm"/>
    <property type="evidence" value="ECO:0007669"/>
    <property type="project" value="UniProtKB-ARBA"/>
</dbReference>
<feature type="region of interest" description="Disordered" evidence="1">
    <location>
        <begin position="72"/>
        <end position="125"/>
    </location>
</feature>
<dbReference type="GO" id="GO:0003735">
    <property type="term" value="F:structural constituent of ribosome"/>
    <property type="evidence" value="ECO:0007669"/>
    <property type="project" value="TreeGrafter"/>
</dbReference>
<feature type="compositionally biased region" description="Basic and acidic residues" evidence="1">
    <location>
        <begin position="74"/>
        <end position="108"/>
    </location>
</feature>
<dbReference type="Proteomes" id="UP000823960">
    <property type="component" value="Unassembled WGS sequence"/>
</dbReference>
<sequence length="174" mass="19351">MQLEVGSVIEGKVTGILKFGAFVDLGGGKSGMVHISEVSSTYVNDINEFLKIGQTVKVKVVSIGEDGKIALSIKKAEPRQESRHQDQRQGARQGFKDRQKDGDKDGFARQHQPARKPVKKEPVDLKSLEYAYEPRGASTDAGFEDMLSRFKAASEDRMSDLKNLDVKKRSGRRR</sequence>
<dbReference type="GO" id="GO:0003729">
    <property type="term" value="F:mRNA binding"/>
    <property type="evidence" value="ECO:0007669"/>
    <property type="project" value="TreeGrafter"/>
</dbReference>
<protein>
    <submittedName>
        <fullName evidence="3">S1 RNA-binding domain-containing protein</fullName>
    </submittedName>
</protein>